<dbReference type="InterPro" id="IPR057066">
    <property type="entry name" value="Ig_ILCR1"/>
</dbReference>
<dbReference type="InterPro" id="IPR038683">
    <property type="entry name" value="IL17RA/B_FnIII-like_1_sf"/>
</dbReference>
<dbReference type="InterPro" id="IPR039465">
    <property type="entry name" value="IL-17_rcpt-like"/>
</dbReference>
<feature type="domain" description="SEFIR" evidence="10">
    <location>
        <begin position="446"/>
        <end position="587"/>
    </location>
</feature>
<keyword evidence="4" id="KW-0732">Signal</keyword>
<keyword evidence="11" id="KW-1185">Reference proteome</keyword>
<keyword evidence="6 9" id="KW-0472">Membrane</keyword>
<sequence>MAKFKNFIFRLFLKQILFIILSTEIFINGFKKECTVHLQKDISCHVSKIDCKNSIIENYMNIPLKQYPEEAHDFRVEPFSIMETNYDLTKYILNVGISWQMPPIPSTEFVKGFLLNVEEINNDEDEEENFCFFFNTSQTKWNKELINTSPRFQFTSDKEFSFDKKYNISLITIPSLKSNIKDVNIEIKMPTNPAHLHAMQHLSPNCTNYSHPYANKWTAGFQSINVHPNSKTIQIIFRGAPPQYCFEGYEVRLMDAANSEVVFHTKLRIEEMIIEKKGQDTIFKGIVNFTNADFEVQYIPSVLPIETASDGRCLCPVNAEDPYDKTIVCSCIAAEGHPVIMKRPNAPSIDCKDCYNQTIKPIRDLEFKEYLLNWLIFLPMFFVTICLGLLAYFIIKCYQKQRENGKIVNIRFVKDNHDECSNEKNKNVINNNCQEICRIPLILDDKKRILIIYNHDCEQHDMTVLAFANYLKAFDFDVKLDIWDIDEISKNINDYISSSIINSDIIIIINSIGAYHRYQAKIDKQYDILRNKSSPLDSLFLSQINHSIEHGRIISVRFQYTLSENIILPLRTGLQYILPENGPPLISNIINAKSRNDPILLLHKDKLDKITDAVNEMNNYISKNPNWFIESHHKIPYTSESPQKSIKNDYLFEKIPISIESIPNDTGIFSATEETSLLSTNDDENIEMKLNVNNKINDHEDSHYPTTSLIIDSGINSLVICSEEQDISEKECDEKYYLPIRNNSLTYLKNECLNLKNEDPSKHLSNDSGMISDLNNSIAAT</sequence>
<dbReference type="Pfam" id="PF23608">
    <property type="entry name" value="Ig_ILCR1"/>
    <property type="match status" value="1"/>
</dbReference>
<keyword evidence="5 9" id="KW-1133">Transmembrane helix</keyword>
<dbReference type="PANTHER" id="PTHR15583:SF20">
    <property type="entry name" value="INTERLEUKIN CYTOKINE RECEPTOR-RELATED PROTEIN 1"/>
    <property type="match status" value="1"/>
</dbReference>
<dbReference type="GO" id="GO:0005886">
    <property type="term" value="C:plasma membrane"/>
    <property type="evidence" value="ECO:0007669"/>
    <property type="project" value="UniProtKB-SubCell"/>
</dbReference>
<keyword evidence="8" id="KW-0325">Glycoprotein</keyword>
<keyword evidence="3 9" id="KW-0812">Transmembrane</keyword>
<keyword evidence="2" id="KW-1003">Cell membrane</keyword>
<evidence type="ECO:0000256" key="5">
    <source>
        <dbReference type="ARBA" id="ARBA00022989"/>
    </source>
</evidence>
<evidence type="ECO:0000256" key="9">
    <source>
        <dbReference type="SAM" id="Phobius"/>
    </source>
</evidence>
<dbReference type="PROSITE" id="PS51534">
    <property type="entry name" value="SEFIR"/>
    <property type="match status" value="1"/>
</dbReference>
<organism evidence="12">
    <name type="scientific">Strongyloides stercoralis</name>
    <name type="common">Threadworm</name>
    <dbReference type="NCBI Taxonomy" id="6248"/>
    <lineage>
        <taxon>Eukaryota</taxon>
        <taxon>Metazoa</taxon>
        <taxon>Ecdysozoa</taxon>
        <taxon>Nematoda</taxon>
        <taxon>Chromadorea</taxon>
        <taxon>Rhabditida</taxon>
        <taxon>Tylenchina</taxon>
        <taxon>Panagrolaimomorpha</taxon>
        <taxon>Strongyloidoidea</taxon>
        <taxon>Strongyloididae</taxon>
        <taxon>Strongyloides</taxon>
    </lineage>
</organism>
<evidence type="ECO:0000256" key="6">
    <source>
        <dbReference type="ARBA" id="ARBA00023136"/>
    </source>
</evidence>
<proteinExistence type="predicted"/>
<dbReference type="Proteomes" id="UP000035681">
    <property type="component" value="Unplaced"/>
</dbReference>
<dbReference type="Gene3D" id="2.60.40.2160">
    <property type="entry name" value="Interleukin-17 receptor A/B, fibronectin-III-like domain 1"/>
    <property type="match status" value="1"/>
</dbReference>
<dbReference type="AlphaFoldDB" id="A0A0K0ENB8"/>
<evidence type="ECO:0000313" key="13">
    <source>
        <dbReference type="WBParaSite" id="TCONS_00013457.p1"/>
    </source>
</evidence>
<evidence type="ECO:0000256" key="7">
    <source>
        <dbReference type="ARBA" id="ARBA00023170"/>
    </source>
</evidence>
<evidence type="ECO:0000313" key="11">
    <source>
        <dbReference type="Proteomes" id="UP000035681"/>
    </source>
</evidence>
<dbReference type="Pfam" id="PF08357">
    <property type="entry name" value="SEFIR"/>
    <property type="match status" value="1"/>
</dbReference>
<evidence type="ECO:0000256" key="8">
    <source>
        <dbReference type="ARBA" id="ARBA00023180"/>
    </source>
</evidence>
<evidence type="ECO:0000259" key="10">
    <source>
        <dbReference type="PROSITE" id="PS51534"/>
    </source>
</evidence>
<accession>A0A0K0ENB8</accession>
<reference evidence="12" key="1">
    <citation type="submission" date="2015-08" db="UniProtKB">
        <authorList>
            <consortium name="WormBaseParasite"/>
        </authorList>
    </citation>
    <scope>IDENTIFICATION</scope>
</reference>
<evidence type="ECO:0000256" key="2">
    <source>
        <dbReference type="ARBA" id="ARBA00022475"/>
    </source>
</evidence>
<dbReference type="WBParaSite" id="SSTP_0001095500.1">
    <property type="protein sequence ID" value="SSTP_0001095500.1"/>
    <property type="gene ID" value="SSTP_0001095500"/>
</dbReference>
<keyword evidence="7" id="KW-0675">Receptor</keyword>
<protein>
    <submittedName>
        <fullName evidence="12 13">SEFIR domain-containing protein</fullName>
    </submittedName>
</protein>
<dbReference type="PANTHER" id="PTHR15583">
    <property type="entry name" value="INTERLEUKIN-17 RECEPTOR"/>
    <property type="match status" value="1"/>
</dbReference>
<evidence type="ECO:0000313" key="12">
    <source>
        <dbReference type="WBParaSite" id="SSTP_0001095500.1"/>
    </source>
</evidence>
<dbReference type="InterPro" id="IPR013568">
    <property type="entry name" value="SEFIR_dom"/>
</dbReference>
<comment type="subcellular location">
    <subcellularLocation>
        <location evidence="1">Cell membrane</location>
        <topology evidence="1">Single-pass type I membrane protein</topology>
    </subcellularLocation>
</comment>
<dbReference type="Pfam" id="PF25519">
    <property type="entry name" value="ILCR1_N"/>
    <property type="match status" value="1"/>
</dbReference>
<dbReference type="Gene3D" id="3.40.50.11530">
    <property type="match status" value="1"/>
</dbReference>
<evidence type="ECO:0000256" key="1">
    <source>
        <dbReference type="ARBA" id="ARBA00004251"/>
    </source>
</evidence>
<name>A0A0K0ENB8_STRER</name>
<dbReference type="STRING" id="6248.A0A0K0ENB8"/>
<dbReference type="WBParaSite" id="TCONS_00013457.p1">
    <property type="protein sequence ID" value="TCONS_00013457.p1"/>
    <property type="gene ID" value="XLOC_008107"/>
</dbReference>
<dbReference type="GO" id="GO:0030368">
    <property type="term" value="F:interleukin-17 receptor activity"/>
    <property type="evidence" value="ECO:0007669"/>
    <property type="project" value="InterPro"/>
</dbReference>
<evidence type="ECO:0000256" key="3">
    <source>
        <dbReference type="ARBA" id="ARBA00022692"/>
    </source>
</evidence>
<evidence type="ECO:0000256" key="4">
    <source>
        <dbReference type="ARBA" id="ARBA00022729"/>
    </source>
</evidence>
<feature type="transmembrane region" description="Helical" evidence="9">
    <location>
        <begin position="371"/>
        <end position="395"/>
    </location>
</feature>